<evidence type="ECO:0000256" key="17">
    <source>
        <dbReference type="SAM" id="SignalP"/>
    </source>
</evidence>
<dbReference type="GO" id="GO:0051707">
    <property type="term" value="P:response to other organism"/>
    <property type="evidence" value="ECO:0007669"/>
    <property type="project" value="UniProtKB-ARBA"/>
</dbReference>
<dbReference type="Proteomes" id="UP000652761">
    <property type="component" value="Unassembled WGS sequence"/>
</dbReference>
<evidence type="ECO:0000256" key="7">
    <source>
        <dbReference type="ARBA" id="ARBA00022729"/>
    </source>
</evidence>
<keyword evidence="3" id="KW-0723">Serine/threonine-protein kinase</keyword>
<dbReference type="InterPro" id="IPR001480">
    <property type="entry name" value="Bulb-type_lectin_dom"/>
</dbReference>
<evidence type="ECO:0000256" key="8">
    <source>
        <dbReference type="ARBA" id="ARBA00022737"/>
    </source>
</evidence>
<dbReference type="GO" id="GO:0005886">
    <property type="term" value="C:plasma membrane"/>
    <property type="evidence" value="ECO:0007669"/>
    <property type="project" value="UniProtKB-SubCell"/>
</dbReference>
<keyword evidence="9" id="KW-0547">Nucleotide-binding</keyword>
<evidence type="ECO:0000256" key="13">
    <source>
        <dbReference type="ARBA" id="ARBA00023157"/>
    </source>
</evidence>
<dbReference type="CDD" id="cd14066">
    <property type="entry name" value="STKc_IRAK"/>
    <property type="match status" value="1"/>
</dbReference>
<evidence type="ECO:0000256" key="15">
    <source>
        <dbReference type="SAM" id="MobiDB-lite"/>
    </source>
</evidence>
<evidence type="ECO:0000256" key="16">
    <source>
        <dbReference type="SAM" id="Phobius"/>
    </source>
</evidence>
<dbReference type="InterPro" id="IPR001245">
    <property type="entry name" value="Ser-Thr/Tyr_kinase_cat_dom"/>
</dbReference>
<evidence type="ECO:0000256" key="12">
    <source>
        <dbReference type="ARBA" id="ARBA00023035"/>
    </source>
</evidence>
<dbReference type="SUPFAM" id="SSF56112">
    <property type="entry name" value="Protein kinase-like (PK-like)"/>
    <property type="match status" value="1"/>
</dbReference>
<evidence type="ECO:0000256" key="2">
    <source>
        <dbReference type="ARBA" id="ARBA00022475"/>
    </source>
</evidence>
<feature type="chain" id="PRO_5032708270" description="Receptor-like serine/threonine-protein kinase" evidence="17">
    <location>
        <begin position="17"/>
        <end position="870"/>
    </location>
</feature>
<evidence type="ECO:0000256" key="9">
    <source>
        <dbReference type="ARBA" id="ARBA00022741"/>
    </source>
</evidence>
<keyword evidence="7 17" id="KW-0732">Signal</keyword>
<dbReference type="GO" id="GO:0048544">
    <property type="term" value="P:recognition of pollen"/>
    <property type="evidence" value="ECO:0007669"/>
    <property type="project" value="InterPro"/>
</dbReference>
<feature type="domain" description="Bulb-type lectin" evidence="19">
    <location>
        <begin position="25"/>
        <end position="150"/>
    </location>
</feature>
<dbReference type="PROSITE" id="PS00108">
    <property type="entry name" value="PROTEIN_KINASE_ST"/>
    <property type="match status" value="1"/>
</dbReference>
<keyword evidence="16" id="KW-0472">Membrane</keyword>
<keyword evidence="12" id="KW-0430">Lectin</keyword>
<dbReference type="AlphaFoldDB" id="A0A843XUB1"/>
<feature type="transmembrane region" description="Helical" evidence="16">
    <location>
        <begin position="610"/>
        <end position="630"/>
    </location>
</feature>
<dbReference type="InterPro" id="IPR000719">
    <property type="entry name" value="Prot_kinase_dom"/>
</dbReference>
<keyword evidence="13" id="KW-1015">Disulfide bond</keyword>
<evidence type="ECO:0000256" key="14">
    <source>
        <dbReference type="ARBA" id="ARBA00023180"/>
    </source>
</evidence>
<keyword evidence="22" id="KW-1185">Reference proteome</keyword>
<accession>A0A843XUB1</accession>
<keyword evidence="10" id="KW-0418">Kinase</keyword>
<dbReference type="FunFam" id="1.10.510.10:FF:000060">
    <property type="entry name" value="G-type lectin S-receptor-like serine/threonine-protein kinase"/>
    <property type="match status" value="1"/>
</dbReference>
<feature type="compositionally biased region" description="Polar residues" evidence="15">
    <location>
        <begin position="816"/>
        <end position="827"/>
    </location>
</feature>
<dbReference type="PROSITE" id="PS50011">
    <property type="entry name" value="PROTEIN_KINASE_DOM"/>
    <property type="match status" value="1"/>
</dbReference>
<dbReference type="SMART" id="SM00220">
    <property type="entry name" value="S_TKc"/>
    <property type="match status" value="1"/>
</dbReference>
<keyword evidence="16" id="KW-1133">Transmembrane helix</keyword>
<feature type="compositionally biased region" description="Polar residues" evidence="15">
    <location>
        <begin position="847"/>
        <end position="870"/>
    </location>
</feature>
<organism evidence="21 22">
    <name type="scientific">Colocasia esculenta</name>
    <name type="common">Wild taro</name>
    <name type="synonym">Arum esculentum</name>
    <dbReference type="NCBI Taxonomy" id="4460"/>
    <lineage>
        <taxon>Eukaryota</taxon>
        <taxon>Viridiplantae</taxon>
        <taxon>Streptophyta</taxon>
        <taxon>Embryophyta</taxon>
        <taxon>Tracheophyta</taxon>
        <taxon>Spermatophyta</taxon>
        <taxon>Magnoliopsida</taxon>
        <taxon>Liliopsida</taxon>
        <taxon>Araceae</taxon>
        <taxon>Aroideae</taxon>
        <taxon>Colocasieae</taxon>
        <taxon>Colocasia</taxon>
    </lineage>
</organism>
<keyword evidence="4" id="KW-0245">EGF-like domain</keyword>
<evidence type="ECO:0000259" key="19">
    <source>
        <dbReference type="PROSITE" id="PS50927"/>
    </source>
</evidence>
<dbReference type="FunFam" id="3.30.200.20:FF:000951">
    <property type="entry name" value="Uncharacterized protein"/>
    <property type="match status" value="1"/>
</dbReference>
<feature type="signal peptide" evidence="17">
    <location>
        <begin position="1"/>
        <end position="16"/>
    </location>
</feature>
<dbReference type="PANTHER" id="PTHR27002:SF925">
    <property type="entry name" value="RECEPTOR-LIKE SERINE_THREONINE-PROTEIN KINASE"/>
    <property type="match status" value="1"/>
</dbReference>
<comment type="subcellular location">
    <subcellularLocation>
        <location evidence="1">Cell membrane</location>
        <topology evidence="1">Single-pass type I membrane protein</topology>
    </subcellularLocation>
</comment>
<sequence>MGLFFLFVFIILLSSSYQILRADARDRLAAGELISGNQTIVSQGETFALGFFTPENSTADRWYVGIWYHRLPPRTVVWVANRENPLTDPAGVLTVTEDGNIAVLDGAGRTLWSTNLSPVSFSGNTSAVLLDTGNLVLRRGEGGQDVWQSFENPTDTLLPHMNMRSNLRTGVGLRLASWRGAADPSPGQFVYAIDPKTSLQQYIFNGSETYWRGAPWDGKTFLNVKLGNLTTFYARSVIKNDDEIIWTFSVADNSVHARYVLDYTGMFTFYYWEERSRRWEVLGSLPARTCDLYNRCGPFGACIRAQSSCRCLDGFEPRSPEDWKAGNFTAGCVRRRQPQWDGTDRFAKVPRVKLPDGFSVMWNKSDMEDCEAECLGSSRCQAYAFADFSSLNRTGSRCLIWLGEVIDLGQDAFNSEDLYVRLPAPSELGKNKGLIKIVMPIASSVILLMGLCWYFLLKRHKSRVAKRKTREMVLLQGLDFFAGRLGSEMELPDVALLDFNIVKAITSDFYSENKLGEGGFGPVYKGSFLNGQEVAVKRLSKGSNQGYQEFHNEVRLIARLQHNNLVRLLGWCTHKDEKILIYEYMPNGSLEKFIFGSSLLHSLCSTLFTFWWLTLSTIFLLKIVLLFILLHCPFRSDPTRSIELSWEKRFGIIKGIANGLLYLHQHSRMRVIHRDLKTSNILLDSEMRPKISDFGLARIFQSNQDKGNTQKVVGTYGYMSPEYALNGVFSEKSDVFGFGVILLEIITGIRSTGFYPESNSHSLFAYAWQMWEEGRALELLDPSMLSSSSWDTEVLRCTQLAMLCIQEAASDRPTMSSIVSSLSNDTSPLPMPQKPAFVMGRTPNPIQPSSFDRSSKSSTNELTRSSVMGR</sequence>
<evidence type="ECO:0000256" key="10">
    <source>
        <dbReference type="ARBA" id="ARBA00022777"/>
    </source>
</evidence>
<keyword evidence="12" id="KW-0465">Mannose-binding</keyword>
<dbReference type="OrthoDB" id="1934880at2759"/>
<dbReference type="Pfam" id="PF01453">
    <property type="entry name" value="B_lectin"/>
    <property type="match status" value="1"/>
</dbReference>
<keyword evidence="2" id="KW-1003">Cell membrane</keyword>
<evidence type="ECO:0000259" key="18">
    <source>
        <dbReference type="PROSITE" id="PS50011"/>
    </source>
</evidence>
<evidence type="ECO:0008006" key="23">
    <source>
        <dbReference type="Google" id="ProtNLM"/>
    </source>
</evidence>
<evidence type="ECO:0000313" key="21">
    <source>
        <dbReference type="EMBL" id="MQM23524.1"/>
    </source>
</evidence>
<dbReference type="CDD" id="cd00028">
    <property type="entry name" value="B_lectin"/>
    <property type="match status" value="1"/>
</dbReference>
<proteinExistence type="predicted"/>
<dbReference type="SUPFAM" id="SSF51110">
    <property type="entry name" value="alpha-D-mannose-specific plant lectins"/>
    <property type="match status" value="1"/>
</dbReference>
<name>A0A843XUB1_COLES</name>
<dbReference type="PIRSF" id="PIRSF000641">
    <property type="entry name" value="SRK"/>
    <property type="match status" value="1"/>
</dbReference>
<evidence type="ECO:0000256" key="4">
    <source>
        <dbReference type="ARBA" id="ARBA00022536"/>
    </source>
</evidence>
<feature type="transmembrane region" description="Helical" evidence="16">
    <location>
        <begin position="437"/>
        <end position="457"/>
    </location>
</feature>
<feature type="domain" description="Protein kinase" evidence="18">
    <location>
        <begin position="509"/>
        <end position="837"/>
    </location>
</feature>
<dbReference type="SMART" id="SM00473">
    <property type="entry name" value="PAN_AP"/>
    <property type="match status" value="1"/>
</dbReference>
<evidence type="ECO:0000256" key="1">
    <source>
        <dbReference type="ARBA" id="ARBA00004251"/>
    </source>
</evidence>
<dbReference type="InterPro" id="IPR008271">
    <property type="entry name" value="Ser/Thr_kinase_AS"/>
</dbReference>
<dbReference type="SMART" id="SM00108">
    <property type="entry name" value="B_lectin"/>
    <property type="match status" value="1"/>
</dbReference>
<dbReference type="GO" id="GO:0005537">
    <property type="term" value="F:D-mannose binding"/>
    <property type="evidence" value="ECO:0007669"/>
    <property type="project" value="UniProtKB-KW"/>
</dbReference>
<evidence type="ECO:0000256" key="3">
    <source>
        <dbReference type="ARBA" id="ARBA00022527"/>
    </source>
</evidence>
<dbReference type="GO" id="GO:0005524">
    <property type="term" value="F:ATP binding"/>
    <property type="evidence" value="ECO:0007669"/>
    <property type="project" value="UniProtKB-KW"/>
</dbReference>
<protein>
    <recommendedName>
        <fullName evidence="23">Receptor-like serine/threonine-protein kinase</fullName>
    </recommendedName>
</protein>
<dbReference type="InterPro" id="IPR011009">
    <property type="entry name" value="Kinase-like_dom_sf"/>
</dbReference>
<dbReference type="Gene3D" id="1.10.510.10">
    <property type="entry name" value="Transferase(Phosphotransferase) domain 1"/>
    <property type="match status" value="1"/>
</dbReference>
<dbReference type="CDD" id="cd01098">
    <property type="entry name" value="PAN_AP_plant"/>
    <property type="match status" value="1"/>
</dbReference>
<evidence type="ECO:0000313" key="22">
    <source>
        <dbReference type="Proteomes" id="UP000652761"/>
    </source>
</evidence>
<dbReference type="InterPro" id="IPR003609">
    <property type="entry name" value="Pan_app"/>
</dbReference>
<feature type="non-terminal residue" evidence="21">
    <location>
        <position position="1"/>
    </location>
</feature>
<evidence type="ECO:0000256" key="5">
    <source>
        <dbReference type="ARBA" id="ARBA00022546"/>
    </source>
</evidence>
<feature type="region of interest" description="Disordered" evidence="15">
    <location>
        <begin position="816"/>
        <end position="870"/>
    </location>
</feature>
<evidence type="ECO:0000256" key="6">
    <source>
        <dbReference type="ARBA" id="ARBA00022679"/>
    </source>
</evidence>
<dbReference type="InterPro" id="IPR000858">
    <property type="entry name" value="S_locus_glycoprot_dom"/>
</dbReference>
<keyword evidence="16" id="KW-0812">Transmembrane</keyword>
<feature type="domain" description="Apple" evidence="20">
    <location>
        <begin position="332"/>
        <end position="424"/>
    </location>
</feature>
<dbReference type="PROSITE" id="PS50927">
    <property type="entry name" value="BULB_LECTIN"/>
    <property type="match status" value="1"/>
</dbReference>
<keyword evidence="5" id="KW-0348">Hemagglutinin</keyword>
<dbReference type="PANTHER" id="PTHR27002">
    <property type="entry name" value="RECEPTOR-LIKE SERINE/THREONINE-PROTEIN KINASE SD1-8"/>
    <property type="match status" value="1"/>
</dbReference>
<dbReference type="InterPro" id="IPR024171">
    <property type="entry name" value="SRK-like_kinase"/>
</dbReference>
<dbReference type="InterPro" id="IPR036426">
    <property type="entry name" value="Bulb-type_lectin_dom_sf"/>
</dbReference>
<dbReference type="GO" id="GO:0004674">
    <property type="term" value="F:protein serine/threonine kinase activity"/>
    <property type="evidence" value="ECO:0007669"/>
    <property type="project" value="UniProtKB-KW"/>
</dbReference>
<reference evidence="21" key="1">
    <citation type="submission" date="2017-07" db="EMBL/GenBank/DDBJ databases">
        <title>Taro Niue Genome Assembly and Annotation.</title>
        <authorList>
            <person name="Atibalentja N."/>
            <person name="Keating K."/>
            <person name="Fields C.J."/>
        </authorList>
    </citation>
    <scope>NUCLEOTIDE SEQUENCE</scope>
    <source>
        <strain evidence="21">Niue_2</strain>
        <tissue evidence="21">Leaf</tissue>
    </source>
</reference>
<evidence type="ECO:0000259" key="20">
    <source>
        <dbReference type="PROSITE" id="PS50948"/>
    </source>
</evidence>
<dbReference type="PROSITE" id="PS50948">
    <property type="entry name" value="PAN"/>
    <property type="match status" value="1"/>
</dbReference>
<dbReference type="Gene3D" id="2.90.10.10">
    <property type="entry name" value="Bulb-type lectin domain"/>
    <property type="match status" value="1"/>
</dbReference>
<dbReference type="EMBL" id="NMUH01016702">
    <property type="protein sequence ID" value="MQM23524.1"/>
    <property type="molecule type" value="Genomic_DNA"/>
</dbReference>
<dbReference type="Pfam" id="PF08276">
    <property type="entry name" value="PAN_2"/>
    <property type="match status" value="1"/>
</dbReference>
<keyword evidence="11" id="KW-0067">ATP-binding</keyword>
<evidence type="ECO:0000256" key="11">
    <source>
        <dbReference type="ARBA" id="ARBA00022840"/>
    </source>
</evidence>
<keyword evidence="6" id="KW-0808">Transferase</keyword>
<comment type="caution">
    <text evidence="21">The sequence shown here is derived from an EMBL/GenBank/DDBJ whole genome shotgun (WGS) entry which is preliminary data.</text>
</comment>
<dbReference type="Pfam" id="PF07714">
    <property type="entry name" value="PK_Tyr_Ser-Thr"/>
    <property type="match status" value="1"/>
</dbReference>
<dbReference type="FunFam" id="2.90.10.10:FF:000005">
    <property type="entry name" value="G-type lectin S-receptor-like serine/threonine-protein kinase"/>
    <property type="match status" value="1"/>
</dbReference>
<gene>
    <name evidence="21" type="ORF">Taro_056589</name>
</gene>
<dbReference type="Gene3D" id="3.30.200.20">
    <property type="entry name" value="Phosphorylase Kinase, domain 1"/>
    <property type="match status" value="1"/>
</dbReference>
<keyword evidence="14" id="KW-0325">Glycoprotein</keyword>
<keyword evidence="8" id="KW-0677">Repeat</keyword>
<dbReference type="Pfam" id="PF00954">
    <property type="entry name" value="S_locus_glycop"/>
    <property type="match status" value="1"/>
</dbReference>